<sequence length="242" mass="27886">MARHLTLEWSFCATPENLKYIVVEILKLDRIDWQGINSLTITLADWTTYCTQYRHLHNERATTDSADIVQYFSQNLRNVVELNLRYRRYGATEKYLFDGLATHYDQQLQVLRAPGQIPMPISCIARSINVLELTLDSSAARVLPSICSGTLRVLRLDNVPRNFAWHYFRYDIFVRPIVSRQLAILRSTFKYEDTQLTEGEIQDKIGSGAHCCEQLSFPALKELSISNCTPDCDLLYADLPFP</sequence>
<dbReference type="AlphaFoldDB" id="A0A9W8IHP2"/>
<dbReference type="EMBL" id="JANBUY010000343">
    <property type="protein sequence ID" value="KAJ2859900.1"/>
    <property type="molecule type" value="Genomic_DNA"/>
</dbReference>
<comment type="caution">
    <text evidence="1">The sequence shown here is derived from an EMBL/GenBank/DDBJ whole genome shotgun (WGS) entry which is preliminary data.</text>
</comment>
<keyword evidence="2" id="KW-1185">Reference proteome</keyword>
<name>A0A9W8IHP2_9FUNG</name>
<dbReference type="Proteomes" id="UP001140074">
    <property type="component" value="Unassembled WGS sequence"/>
</dbReference>
<protein>
    <submittedName>
        <fullName evidence="1">Uncharacterized protein</fullName>
    </submittedName>
</protein>
<gene>
    <name evidence="1" type="ORF">GGH94_005844</name>
</gene>
<evidence type="ECO:0000313" key="1">
    <source>
        <dbReference type="EMBL" id="KAJ2859900.1"/>
    </source>
</evidence>
<evidence type="ECO:0000313" key="2">
    <source>
        <dbReference type="Proteomes" id="UP001140074"/>
    </source>
</evidence>
<organism evidence="1 2">
    <name type="scientific">Coemansia aciculifera</name>
    <dbReference type="NCBI Taxonomy" id="417176"/>
    <lineage>
        <taxon>Eukaryota</taxon>
        <taxon>Fungi</taxon>
        <taxon>Fungi incertae sedis</taxon>
        <taxon>Zoopagomycota</taxon>
        <taxon>Kickxellomycotina</taxon>
        <taxon>Kickxellomycetes</taxon>
        <taxon>Kickxellales</taxon>
        <taxon>Kickxellaceae</taxon>
        <taxon>Coemansia</taxon>
    </lineage>
</organism>
<accession>A0A9W8IHP2</accession>
<reference evidence="1" key="1">
    <citation type="submission" date="2022-07" db="EMBL/GenBank/DDBJ databases">
        <title>Phylogenomic reconstructions and comparative analyses of Kickxellomycotina fungi.</title>
        <authorList>
            <person name="Reynolds N.K."/>
            <person name="Stajich J.E."/>
            <person name="Barry K."/>
            <person name="Grigoriev I.V."/>
            <person name="Crous P."/>
            <person name="Smith M.E."/>
        </authorList>
    </citation>
    <scope>NUCLEOTIDE SEQUENCE</scope>
    <source>
        <strain evidence="1">RSA 476</strain>
    </source>
</reference>
<proteinExistence type="predicted"/>